<dbReference type="Proteomes" id="UP000231857">
    <property type="component" value="Unassembled WGS sequence"/>
</dbReference>
<name>A0ABX4PN75_9LEPT</name>
<keyword evidence="3" id="KW-1185">Reference proteome</keyword>
<feature type="transmembrane region" description="Helical" evidence="1">
    <location>
        <begin position="158"/>
        <end position="177"/>
    </location>
</feature>
<keyword evidence="1" id="KW-1133">Transmembrane helix</keyword>
<evidence type="ECO:0000313" key="3">
    <source>
        <dbReference type="Proteomes" id="UP000231857"/>
    </source>
</evidence>
<accession>A0ABX4PN75</accession>
<keyword evidence="1" id="KW-0812">Transmembrane</keyword>
<protein>
    <submittedName>
        <fullName evidence="2">Uncharacterized protein</fullName>
    </submittedName>
</protein>
<reference evidence="2 3" key="1">
    <citation type="submission" date="2017-07" db="EMBL/GenBank/DDBJ databases">
        <title>Leptospira spp. isolated from tropical soils.</title>
        <authorList>
            <person name="Thibeaux R."/>
            <person name="Iraola G."/>
            <person name="Ferres I."/>
            <person name="Bierque E."/>
            <person name="Girault D."/>
            <person name="Soupe-Gilbert M.-E."/>
            <person name="Picardeau M."/>
            <person name="Goarant C."/>
        </authorList>
    </citation>
    <scope>NUCLEOTIDE SEQUENCE [LARGE SCALE GENOMIC DNA]</scope>
    <source>
        <strain evidence="2 3">ATI7-C-A2</strain>
    </source>
</reference>
<comment type="caution">
    <text evidence="2">The sequence shown here is derived from an EMBL/GenBank/DDBJ whole genome shotgun (WGS) entry which is preliminary data.</text>
</comment>
<feature type="transmembrane region" description="Helical" evidence="1">
    <location>
        <begin position="126"/>
        <end position="146"/>
    </location>
</feature>
<proteinExistence type="predicted"/>
<evidence type="ECO:0000313" key="2">
    <source>
        <dbReference type="EMBL" id="PKA16147.1"/>
    </source>
</evidence>
<keyword evidence="1" id="KW-0472">Membrane</keyword>
<dbReference type="EMBL" id="NPEI01000004">
    <property type="protein sequence ID" value="PKA16147.1"/>
    <property type="molecule type" value="Genomic_DNA"/>
</dbReference>
<evidence type="ECO:0000256" key="1">
    <source>
        <dbReference type="SAM" id="Phobius"/>
    </source>
</evidence>
<sequence>MLGSIKIDLTISIAYVGGIGFLISMLHHLCFWHLPLYPRTEYYKFVRDLIRARLIKFTKYPNYNGFSQWKKVFRFIKTLGDSSALNEKSLWRIINIIWHRLRAEDPELERINGRNDSLTDLMHGNGSSLIAIILSGATSWIYLSYYQRYIERGYQFDNNFICITVTVFSILLLSHYISYRYTVLNLNRFVESNLFHALSIRANSREKWKIKGPLIYHLYRR</sequence>
<gene>
    <name evidence="2" type="ORF">CH363_08355</name>
</gene>
<feature type="transmembrane region" description="Helical" evidence="1">
    <location>
        <begin position="12"/>
        <end position="34"/>
    </location>
</feature>
<organism evidence="2 3">
    <name type="scientific">Leptospira haakeii</name>
    <dbReference type="NCBI Taxonomy" id="2023198"/>
    <lineage>
        <taxon>Bacteria</taxon>
        <taxon>Pseudomonadati</taxon>
        <taxon>Spirochaetota</taxon>
        <taxon>Spirochaetia</taxon>
        <taxon>Leptospirales</taxon>
        <taxon>Leptospiraceae</taxon>
        <taxon>Leptospira</taxon>
    </lineage>
</organism>